<dbReference type="PIRSF" id="PIRSF004897">
    <property type="entry name" value="UCP004897_ACT"/>
    <property type="match status" value="1"/>
</dbReference>
<organism evidence="1 2">
    <name type="scientific">miscellaneous Crenarchaeota group-1 archaeon SG8-32-3</name>
    <dbReference type="NCBI Taxonomy" id="1685125"/>
    <lineage>
        <taxon>Archaea</taxon>
        <taxon>Candidatus Bathyarchaeota</taxon>
        <taxon>MCG-1</taxon>
    </lineage>
</organism>
<dbReference type="AlphaFoldDB" id="A0A0M0BTD8"/>
<evidence type="ECO:0000313" key="1">
    <source>
        <dbReference type="EMBL" id="KON31714.1"/>
    </source>
</evidence>
<evidence type="ECO:0008006" key="3">
    <source>
        <dbReference type="Google" id="ProtNLM"/>
    </source>
</evidence>
<name>A0A0M0BTD8_9ARCH</name>
<accession>A0A0M0BTD8</accession>
<dbReference type="EMBL" id="LFWV01000027">
    <property type="protein sequence ID" value="KON31714.1"/>
    <property type="molecule type" value="Genomic_DNA"/>
</dbReference>
<evidence type="ECO:0000313" key="2">
    <source>
        <dbReference type="Proteomes" id="UP000054016"/>
    </source>
</evidence>
<protein>
    <recommendedName>
        <fullName evidence="3">Amino acid-binding protein</fullName>
    </recommendedName>
</protein>
<dbReference type="Proteomes" id="UP000054016">
    <property type="component" value="Unassembled WGS sequence"/>
</dbReference>
<gene>
    <name evidence="1" type="ORF">AC478_02330</name>
</gene>
<reference evidence="2" key="1">
    <citation type="submission" date="2015-06" db="EMBL/GenBank/DDBJ databases">
        <title>New insights into the roles of widespread benthic archaea in carbon and nitrogen cycling.</title>
        <authorList>
            <person name="Lazar C.S."/>
            <person name="Baker B.J."/>
            <person name="Seitz K.W."/>
            <person name="Hyde A.S."/>
            <person name="Dick G.J."/>
            <person name="Hinrichs K.-U."/>
            <person name="Teske A.P."/>
        </authorList>
    </citation>
    <scope>NUCLEOTIDE SEQUENCE [LARGE SCALE GENOMIC DNA]</scope>
</reference>
<comment type="caution">
    <text evidence="1">The sequence shown here is derived from an EMBL/GenBank/DDBJ whole genome shotgun (WGS) entry which is preliminary data.</text>
</comment>
<dbReference type="InterPro" id="IPR014424">
    <property type="entry name" value="UCP004897_ACT"/>
</dbReference>
<sequence length="167" mass="18632">MWKNIKKYFEGYPERLKVARVLVENGLSARDKRVYLNQIEIPPVRIARVAGVDRRTVNETLKTIKDNREIRLIFEEMRSAGHSLKEIARPLNLGVVEITPVDAKTAGILANSATLLAKAGLSIRQAIVDDPELSPEPKLALIVEKKIPGELISELLKIKGVAKISVY</sequence>
<proteinExistence type="predicted"/>